<dbReference type="InterPro" id="IPR036052">
    <property type="entry name" value="TrpB-like_PALP_sf"/>
</dbReference>
<evidence type="ECO:0000256" key="2">
    <source>
        <dbReference type="ARBA" id="ARBA00008639"/>
    </source>
</evidence>
<dbReference type="Pfam" id="PF00291">
    <property type="entry name" value="PALP"/>
    <property type="match status" value="1"/>
</dbReference>
<dbReference type="SUPFAM" id="SSF53686">
    <property type="entry name" value="Tryptophan synthase beta subunit-like PLP-dependent enzymes"/>
    <property type="match status" value="1"/>
</dbReference>
<evidence type="ECO:0000313" key="5">
    <source>
        <dbReference type="EMBL" id="MDP4529018.1"/>
    </source>
</evidence>
<organism evidence="5 6">
    <name type="scientific">Alkalimonas delamerensis</name>
    <dbReference type="NCBI Taxonomy" id="265981"/>
    <lineage>
        <taxon>Bacteria</taxon>
        <taxon>Pseudomonadati</taxon>
        <taxon>Pseudomonadota</taxon>
        <taxon>Gammaproteobacteria</taxon>
        <taxon>Alkalimonas</taxon>
    </lineage>
</organism>
<dbReference type="Proteomes" id="UP001236258">
    <property type="component" value="Unassembled WGS sequence"/>
</dbReference>
<dbReference type="InterPro" id="IPR027278">
    <property type="entry name" value="ACCD_DCysDesulf"/>
</dbReference>
<dbReference type="Gene3D" id="3.40.50.1100">
    <property type="match status" value="2"/>
</dbReference>
<keyword evidence="3" id="KW-0663">Pyridoxal phosphate</keyword>
<reference evidence="5 6" key="1">
    <citation type="submission" date="2023-08" db="EMBL/GenBank/DDBJ databases">
        <authorList>
            <person name="Joshi A."/>
            <person name="Thite S."/>
        </authorList>
    </citation>
    <scope>NUCLEOTIDE SEQUENCE [LARGE SCALE GENOMIC DNA]</scope>
    <source>
        <strain evidence="5 6">1E1</strain>
    </source>
</reference>
<evidence type="ECO:0000313" key="6">
    <source>
        <dbReference type="Proteomes" id="UP001236258"/>
    </source>
</evidence>
<dbReference type="PIRSF" id="PIRSF006278">
    <property type="entry name" value="ACCD_DCysDesulf"/>
    <property type="match status" value="1"/>
</dbReference>
<name>A0ABT9GPW9_9GAMM</name>
<comment type="cofactor">
    <cofactor evidence="1">
        <name>pyridoxal 5'-phosphate</name>
        <dbReference type="ChEBI" id="CHEBI:597326"/>
    </cofactor>
</comment>
<dbReference type="EMBL" id="JAUZVY010000003">
    <property type="protein sequence ID" value="MDP4529018.1"/>
    <property type="molecule type" value="Genomic_DNA"/>
</dbReference>
<proteinExistence type="inferred from homology"/>
<evidence type="ECO:0000259" key="4">
    <source>
        <dbReference type="Pfam" id="PF00291"/>
    </source>
</evidence>
<feature type="domain" description="Tryptophan synthase beta chain-like PALP" evidence="4">
    <location>
        <begin position="38"/>
        <end position="283"/>
    </location>
</feature>
<evidence type="ECO:0000256" key="1">
    <source>
        <dbReference type="ARBA" id="ARBA00001933"/>
    </source>
</evidence>
<comment type="similarity">
    <text evidence="2">Belongs to the ACC deaminase/D-cysteine desulfhydrase family.</text>
</comment>
<dbReference type="RefSeq" id="WP_305945130.1">
    <property type="nucleotide sequence ID" value="NZ_JAUZVY010000003.1"/>
</dbReference>
<dbReference type="PANTHER" id="PTHR43780">
    <property type="entry name" value="1-AMINOCYCLOPROPANE-1-CARBOXYLATE DEAMINASE-RELATED"/>
    <property type="match status" value="1"/>
</dbReference>
<dbReference type="InterPro" id="IPR001926">
    <property type="entry name" value="TrpB-like_PALP"/>
</dbReference>
<sequence>MITKKPANNWQQIQDALLDQHQLQLWLFQPGQSSAALSGNKALKLKYHIAQALHCKKAGLLTFGGAFSNHLAATAIACQQQGIASIGLVRTDRLDTHNPTLQHCQASGMQLVPISRAEYRMRNESDWLKQLQQHYPDFLIVPEGGSSKLGVQGVAELDLTKTPHGNSQYIVAATGSGGTLAGLAVGNPDTQVLGIDVVNDLSLPDKIRQWCPQASNWQLITGYTGKGYGRFDAELLQFCLEFKQRHQITLEPIYTGKAMSALYQLIAQGVFPKGSNISFFHTGGLQGLAGLRYRGLLSEADYQVLVTPG</sequence>
<protein>
    <submittedName>
        <fullName evidence="5">Pyridoxal-phosphate dependent enzyme</fullName>
    </submittedName>
</protein>
<dbReference type="PANTHER" id="PTHR43780:SF2">
    <property type="entry name" value="1-AMINOCYCLOPROPANE-1-CARBOXYLATE DEAMINASE-RELATED"/>
    <property type="match status" value="1"/>
</dbReference>
<accession>A0ABT9GPW9</accession>
<comment type="caution">
    <text evidence="5">The sequence shown here is derived from an EMBL/GenBank/DDBJ whole genome shotgun (WGS) entry which is preliminary data.</text>
</comment>
<evidence type="ECO:0000256" key="3">
    <source>
        <dbReference type="ARBA" id="ARBA00022898"/>
    </source>
</evidence>
<keyword evidence="6" id="KW-1185">Reference proteome</keyword>
<gene>
    <name evidence="5" type="ORF">Q3O59_08245</name>
</gene>